<dbReference type="OrthoDB" id="2456659at2"/>
<dbReference type="RefSeq" id="WP_109349889.1">
    <property type="nucleotide sequence ID" value="NZ_BJUE01000017.1"/>
</dbReference>
<accession>A0A2U3ACB9</accession>
<dbReference type="EMBL" id="SNZG01000019">
    <property type="protein sequence ID" value="TDR37796.1"/>
    <property type="molecule type" value="Genomic_DNA"/>
</dbReference>
<dbReference type="Proteomes" id="UP000254330">
    <property type="component" value="Unassembled WGS sequence"/>
</dbReference>
<sequence>MEKLFAFLSFFIFCGIIYLDFFQHQISLGIPLVVLIVFVIISTIFSKMDRFAWKINENTKLLLGITTPMILLALINVFYLIGGRSSHGINPTNIILWILGVVSIIAAIRRYKKTNAETT</sequence>
<gene>
    <name evidence="3" type="ORF">DFR61_11932</name>
    <name evidence="2" type="ORF">NCTC10597_00131</name>
</gene>
<feature type="transmembrane region" description="Helical" evidence="1">
    <location>
        <begin position="94"/>
        <end position="111"/>
    </location>
</feature>
<dbReference type="AlphaFoldDB" id="A0A2U3ACB9"/>
<organism evidence="2 4">
    <name type="scientific">Kurthia zopfii</name>
    <dbReference type="NCBI Taxonomy" id="1650"/>
    <lineage>
        <taxon>Bacteria</taxon>
        <taxon>Bacillati</taxon>
        <taxon>Bacillota</taxon>
        <taxon>Bacilli</taxon>
        <taxon>Bacillales</taxon>
        <taxon>Caryophanaceae</taxon>
        <taxon>Kurthia</taxon>
    </lineage>
</organism>
<evidence type="ECO:0000313" key="2">
    <source>
        <dbReference type="EMBL" id="STX08472.1"/>
    </source>
</evidence>
<evidence type="ECO:0000313" key="5">
    <source>
        <dbReference type="Proteomes" id="UP000294641"/>
    </source>
</evidence>
<keyword evidence="5" id="KW-1185">Reference proteome</keyword>
<reference evidence="2 4" key="1">
    <citation type="submission" date="2018-06" db="EMBL/GenBank/DDBJ databases">
        <authorList>
            <consortium name="Pathogen Informatics"/>
            <person name="Doyle S."/>
        </authorList>
    </citation>
    <scope>NUCLEOTIDE SEQUENCE [LARGE SCALE GENOMIC DNA]</scope>
    <source>
        <strain evidence="2 4">NCTC10597</strain>
    </source>
</reference>
<feature type="transmembrane region" description="Helical" evidence="1">
    <location>
        <begin position="61"/>
        <end position="82"/>
    </location>
</feature>
<evidence type="ECO:0000313" key="3">
    <source>
        <dbReference type="EMBL" id="TDR37796.1"/>
    </source>
</evidence>
<proteinExistence type="predicted"/>
<protein>
    <submittedName>
        <fullName evidence="2">Uncharacterized protein</fullName>
    </submittedName>
</protein>
<name>A0A2U3ACB9_9BACL</name>
<reference evidence="3 5" key="2">
    <citation type="submission" date="2019-03" db="EMBL/GenBank/DDBJ databases">
        <title>Genomic Encyclopedia of Type Strains, Phase IV (KMG-IV): sequencing the most valuable type-strain genomes for metagenomic binning, comparative biology and taxonomic classification.</title>
        <authorList>
            <person name="Goeker M."/>
        </authorList>
    </citation>
    <scope>NUCLEOTIDE SEQUENCE [LARGE SCALE GENOMIC DNA]</scope>
    <source>
        <strain evidence="3 5">DSM 20580</strain>
    </source>
</reference>
<comment type="caution">
    <text evidence="2">The sequence shown here is derived from an EMBL/GenBank/DDBJ whole genome shotgun (WGS) entry which is preliminary data.</text>
</comment>
<feature type="transmembrane region" description="Helical" evidence="1">
    <location>
        <begin position="29"/>
        <end position="49"/>
    </location>
</feature>
<keyword evidence="1" id="KW-0472">Membrane</keyword>
<dbReference type="Proteomes" id="UP000294641">
    <property type="component" value="Unassembled WGS sequence"/>
</dbReference>
<evidence type="ECO:0000256" key="1">
    <source>
        <dbReference type="SAM" id="Phobius"/>
    </source>
</evidence>
<keyword evidence="1" id="KW-0812">Transmembrane</keyword>
<dbReference type="EMBL" id="UGNP01000001">
    <property type="protein sequence ID" value="STX08472.1"/>
    <property type="molecule type" value="Genomic_DNA"/>
</dbReference>
<keyword evidence="1" id="KW-1133">Transmembrane helix</keyword>
<evidence type="ECO:0000313" key="4">
    <source>
        <dbReference type="Proteomes" id="UP000254330"/>
    </source>
</evidence>